<protein>
    <submittedName>
        <fullName evidence="1">Uncharacterized protein</fullName>
    </submittedName>
</protein>
<sequence>MRTASPAPQRVLRIRLLAHALAMQRGRASGATP</sequence>
<organism evidence="1">
    <name type="scientific">Arundo donax</name>
    <name type="common">Giant reed</name>
    <name type="synonym">Donax arundinaceus</name>
    <dbReference type="NCBI Taxonomy" id="35708"/>
    <lineage>
        <taxon>Eukaryota</taxon>
        <taxon>Viridiplantae</taxon>
        <taxon>Streptophyta</taxon>
        <taxon>Embryophyta</taxon>
        <taxon>Tracheophyta</taxon>
        <taxon>Spermatophyta</taxon>
        <taxon>Magnoliopsida</taxon>
        <taxon>Liliopsida</taxon>
        <taxon>Poales</taxon>
        <taxon>Poaceae</taxon>
        <taxon>PACMAD clade</taxon>
        <taxon>Arundinoideae</taxon>
        <taxon>Arundineae</taxon>
        <taxon>Arundo</taxon>
    </lineage>
</organism>
<dbReference type="AlphaFoldDB" id="A0A0A8YYX3"/>
<proteinExistence type="predicted"/>
<name>A0A0A8YYX3_ARUDO</name>
<evidence type="ECO:0000313" key="1">
    <source>
        <dbReference type="EMBL" id="JAD29670.1"/>
    </source>
</evidence>
<reference evidence="1" key="2">
    <citation type="journal article" date="2015" name="Data Brief">
        <title>Shoot transcriptome of the giant reed, Arundo donax.</title>
        <authorList>
            <person name="Barrero R.A."/>
            <person name="Guerrero F.D."/>
            <person name="Moolhuijzen P."/>
            <person name="Goolsby J.A."/>
            <person name="Tidwell J."/>
            <person name="Bellgard S.E."/>
            <person name="Bellgard M.I."/>
        </authorList>
    </citation>
    <scope>NUCLEOTIDE SEQUENCE</scope>
    <source>
        <tissue evidence="1">Shoot tissue taken approximately 20 cm above the soil surface</tissue>
    </source>
</reference>
<dbReference type="EMBL" id="GBRH01268225">
    <property type="protein sequence ID" value="JAD29670.1"/>
    <property type="molecule type" value="Transcribed_RNA"/>
</dbReference>
<accession>A0A0A8YYX3</accession>
<reference evidence="1" key="1">
    <citation type="submission" date="2014-09" db="EMBL/GenBank/DDBJ databases">
        <authorList>
            <person name="Magalhaes I.L.F."/>
            <person name="Oliveira U."/>
            <person name="Santos F.R."/>
            <person name="Vidigal T.H.D.A."/>
            <person name="Brescovit A.D."/>
            <person name="Santos A.J."/>
        </authorList>
    </citation>
    <scope>NUCLEOTIDE SEQUENCE</scope>
    <source>
        <tissue evidence="1">Shoot tissue taken approximately 20 cm above the soil surface</tissue>
    </source>
</reference>